<keyword evidence="5 6" id="KW-0472">Membrane</keyword>
<sequence>MFIVEKYSIAILFCIITMLCWGSWGNTQKMAAKNWRYELFYWDYVIGIVVLALVLGFTLGSHGESGRGFMEDLQQIESSNFWNAFSGGIIFNAANILLAAAVSLAGMSVAFPVGVGLALIIGVFVNYFAVPKGDPVTLFTGVALIAVAIILNSIASGKMTTTGEKKSSGRKGLLLAVCAGILMSLFYRFVAASMDLDNFEFPTQGMATPYSAFFIFSLGILASNFVFNTFVMKKPFVGEPVAYKEYFSGNFKSHLVGVFGGVIWGVGTLFSYIAAGKAGAAISYALGQGAPMIAALWGIFIWKEFKGGPKINNTLLTLMIVFFLLGLGLIVYAGK</sequence>
<feature type="transmembrane region" description="Helical" evidence="6">
    <location>
        <begin position="39"/>
        <end position="61"/>
    </location>
</feature>
<keyword evidence="7" id="KW-0762">Sugar transport</keyword>
<feature type="transmembrane region" description="Helical" evidence="6">
    <location>
        <begin position="172"/>
        <end position="190"/>
    </location>
</feature>
<feature type="transmembrane region" description="Helical" evidence="6">
    <location>
        <begin position="281"/>
        <end position="302"/>
    </location>
</feature>
<evidence type="ECO:0000256" key="2">
    <source>
        <dbReference type="ARBA" id="ARBA00006117"/>
    </source>
</evidence>
<dbReference type="PANTHER" id="PTHR16119">
    <property type="entry name" value="TRANSMEMBRANE PROTEIN 144"/>
    <property type="match status" value="1"/>
</dbReference>
<dbReference type="RefSeq" id="WP_380000933.1">
    <property type="nucleotide sequence ID" value="NZ_JBHSGN010000144.1"/>
</dbReference>
<comment type="subcellular location">
    <subcellularLocation>
        <location evidence="1">Membrane</location>
        <topology evidence="1">Multi-pass membrane protein</topology>
    </subcellularLocation>
</comment>
<comment type="similarity">
    <text evidence="2">Belongs to the GRP transporter (TC 2.A.7.5) family.</text>
</comment>
<keyword evidence="3 6" id="KW-0812">Transmembrane</keyword>
<protein>
    <submittedName>
        <fullName evidence="7">GRP family sugar transporter</fullName>
    </submittedName>
</protein>
<gene>
    <name evidence="7" type="ORF">ACFO6W_23060</name>
</gene>
<evidence type="ECO:0000256" key="1">
    <source>
        <dbReference type="ARBA" id="ARBA00004141"/>
    </source>
</evidence>
<name>A0ABV9L2I2_9BACT</name>
<evidence type="ECO:0000256" key="3">
    <source>
        <dbReference type="ARBA" id="ARBA00022692"/>
    </source>
</evidence>
<organism evidence="7 8">
    <name type="scientific">Dysgonomonas termitidis</name>
    <dbReference type="NCBI Taxonomy" id="1516126"/>
    <lineage>
        <taxon>Bacteria</taxon>
        <taxon>Pseudomonadati</taxon>
        <taxon>Bacteroidota</taxon>
        <taxon>Bacteroidia</taxon>
        <taxon>Bacteroidales</taxon>
        <taxon>Dysgonomonadaceae</taxon>
        <taxon>Dysgonomonas</taxon>
    </lineage>
</organism>
<evidence type="ECO:0000256" key="6">
    <source>
        <dbReference type="SAM" id="Phobius"/>
    </source>
</evidence>
<feature type="transmembrane region" description="Helical" evidence="6">
    <location>
        <begin position="253"/>
        <end position="275"/>
    </location>
</feature>
<proteinExistence type="inferred from homology"/>
<feature type="transmembrane region" description="Helical" evidence="6">
    <location>
        <begin position="314"/>
        <end position="334"/>
    </location>
</feature>
<feature type="transmembrane region" description="Helical" evidence="6">
    <location>
        <begin position="210"/>
        <end position="232"/>
    </location>
</feature>
<dbReference type="InterPro" id="IPR010651">
    <property type="entry name" value="Sugar_transport"/>
</dbReference>
<keyword evidence="8" id="KW-1185">Reference proteome</keyword>
<dbReference type="PANTHER" id="PTHR16119:SF17">
    <property type="entry name" value="TRANSMEMBRANE PROTEIN 144"/>
    <property type="match status" value="1"/>
</dbReference>
<evidence type="ECO:0000256" key="5">
    <source>
        <dbReference type="ARBA" id="ARBA00023136"/>
    </source>
</evidence>
<dbReference type="InterPro" id="IPR009834">
    <property type="entry name" value="Ureide_permease"/>
</dbReference>
<feature type="transmembrane region" description="Helical" evidence="6">
    <location>
        <begin position="109"/>
        <end position="129"/>
    </location>
</feature>
<dbReference type="Pfam" id="PF07168">
    <property type="entry name" value="Ureide_permease"/>
    <property type="match status" value="2"/>
</dbReference>
<evidence type="ECO:0000313" key="7">
    <source>
        <dbReference type="EMBL" id="MFC4676565.1"/>
    </source>
</evidence>
<keyword evidence="7" id="KW-0813">Transport</keyword>
<accession>A0ABV9L2I2</accession>
<dbReference type="EMBL" id="JBHSGN010000144">
    <property type="protein sequence ID" value="MFC4676565.1"/>
    <property type="molecule type" value="Genomic_DNA"/>
</dbReference>
<feature type="transmembrane region" description="Helical" evidence="6">
    <location>
        <begin position="135"/>
        <end position="151"/>
    </location>
</feature>
<evidence type="ECO:0000313" key="8">
    <source>
        <dbReference type="Proteomes" id="UP001596023"/>
    </source>
</evidence>
<feature type="transmembrane region" description="Helical" evidence="6">
    <location>
        <begin position="6"/>
        <end position="27"/>
    </location>
</feature>
<dbReference type="Proteomes" id="UP001596023">
    <property type="component" value="Unassembled WGS sequence"/>
</dbReference>
<keyword evidence="4 6" id="KW-1133">Transmembrane helix</keyword>
<reference evidence="8" key="1">
    <citation type="journal article" date="2019" name="Int. J. Syst. Evol. Microbiol.">
        <title>The Global Catalogue of Microorganisms (GCM) 10K type strain sequencing project: providing services to taxonomists for standard genome sequencing and annotation.</title>
        <authorList>
            <consortium name="The Broad Institute Genomics Platform"/>
            <consortium name="The Broad Institute Genome Sequencing Center for Infectious Disease"/>
            <person name="Wu L."/>
            <person name="Ma J."/>
        </authorList>
    </citation>
    <scope>NUCLEOTIDE SEQUENCE [LARGE SCALE GENOMIC DNA]</scope>
    <source>
        <strain evidence="8">CCUG 66188</strain>
    </source>
</reference>
<feature type="transmembrane region" description="Helical" evidence="6">
    <location>
        <begin position="81"/>
        <end position="102"/>
    </location>
</feature>
<comment type="caution">
    <text evidence="7">The sequence shown here is derived from an EMBL/GenBank/DDBJ whole genome shotgun (WGS) entry which is preliminary data.</text>
</comment>
<evidence type="ECO:0000256" key="4">
    <source>
        <dbReference type="ARBA" id="ARBA00022989"/>
    </source>
</evidence>